<feature type="domain" description="Reverse transcriptase Ty1/copia-type" evidence="2">
    <location>
        <begin position="577"/>
        <end position="648"/>
    </location>
</feature>
<dbReference type="InterPro" id="IPR054722">
    <property type="entry name" value="PolX-like_BBD"/>
</dbReference>
<evidence type="ECO:0000313" key="5">
    <source>
        <dbReference type="Proteomes" id="UP001151760"/>
    </source>
</evidence>
<reference evidence="4" key="1">
    <citation type="journal article" date="2022" name="Int. J. Mol. Sci.">
        <title>Draft Genome of Tanacetum Coccineum: Genomic Comparison of Closely Related Tanacetum-Family Plants.</title>
        <authorList>
            <person name="Yamashiro T."/>
            <person name="Shiraishi A."/>
            <person name="Nakayama K."/>
            <person name="Satake H."/>
        </authorList>
    </citation>
    <scope>NUCLEOTIDE SEQUENCE</scope>
</reference>
<dbReference type="Pfam" id="PF22936">
    <property type="entry name" value="Pol_BBD"/>
    <property type="match status" value="1"/>
</dbReference>
<proteinExistence type="predicted"/>
<evidence type="ECO:0000313" key="4">
    <source>
        <dbReference type="EMBL" id="GJT90671.1"/>
    </source>
</evidence>
<evidence type="ECO:0000259" key="3">
    <source>
        <dbReference type="Pfam" id="PF22936"/>
    </source>
</evidence>
<dbReference type="Gene3D" id="4.10.60.10">
    <property type="entry name" value="Zinc finger, CCHC-type"/>
    <property type="match status" value="1"/>
</dbReference>
<evidence type="ECO:0000259" key="2">
    <source>
        <dbReference type="Pfam" id="PF07727"/>
    </source>
</evidence>
<accession>A0ABQ5HT56</accession>
<feature type="domain" description="Retrovirus-related Pol polyprotein from transposon TNT 1-94-like beta-barrel" evidence="3">
    <location>
        <begin position="319"/>
        <end position="370"/>
    </location>
</feature>
<feature type="compositionally biased region" description="Low complexity" evidence="1">
    <location>
        <begin position="191"/>
        <end position="205"/>
    </location>
</feature>
<keyword evidence="5" id="KW-1185">Reference proteome</keyword>
<reference evidence="4" key="2">
    <citation type="submission" date="2022-01" db="EMBL/GenBank/DDBJ databases">
        <authorList>
            <person name="Yamashiro T."/>
            <person name="Shiraishi A."/>
            <person name="Satake H."/>
            <person name="Nakayama K."/>
        </authorList>
    </citation>
    <scope>NUCLEOTIDE SEQUENCE</scope>
</reference>
<feature type="region of interest" description="Disordered" evidence="1">
    <location>
        <begin position="186"/>
        <end position="206"/>
    </location>
</feature>
<dbReference type="Pfam" id="PF07727">
    <property type="entry name" value="RVT_2"/>
    <property type="match status" value="1"/>
</dbReference>
<name>A0ABQ5HT56_9ASTR</name>
<evidence type="ECO:0000256" key="1">
    <source>
        <dbReference type="SAM" id="MobiDB-lite"/>
    </source>
</evidence>
<dbReference type="Proteomes" id="UP001151760">
    <property type="component" value="Unassembled WGS sequence"/>
</dbReference>
<dbReference type="EMBL" id="BQNB010019943">
    <property type="protein sequence ID" value="GJT90671.1"/>
    <property type="molecule type" value="Genomic_DNA"/>
</dbReference>
<gene>
    <name evidence="4" type="ORF">Tco_1079516</name>
</gene>
<dbReference type="InterPro" id="IPR013103">
    <property type="entry name" value="RVT_2"/>
</dbReference>
<organism evidence="4 5">
    <name type="scientific">Tanacetum coccineum</name>
    <dbReference type="NCBI Taxonomy" id="301880"/>
    <lineage>
        <taxon>Eukaryota</taxon>
        <taxon>Viridiplantae</taxon>
        <taxon>Streptophyta</taxon>
        <taxon>Embryophyta</taxon>
        <taxon>Tracheophyta</taxon>
        <taxon>Spermatophyta</taxon>
        <taxon>Magnoliopsida</taxon>
        <taxon>eudicotyledons</taxon>
        <taxon>Gunneridae</taxon>
        <taxon>Pentapetalae</taxon>
        <taxon>asterids</taxon>
        <taxon>campanulids</taxon>
        <taxon>Asterales</taxon>
        <taxon>Asteraceae</taxon>
        <taxon>Asteroideae</taxon>
        <taxon>Anthemideae</taxon>
        <taxon>Anthemidinae</taxon>
        <taxon>Tanacetum</taxon>
    </lineage>
</organism>
<comment type="caution">
    <text evidence="4">The sequence shown here is derived from an EMBL/GenBank/DDBJ whole genome shotgun (WGS) entry which is preliminary data.</text>
</comment>
<sequence>MNKGKSKKGLVVESFDWDEESVSSDDEGVTTFKALMAIADEELSVGRADARSGQWGDLRKNLLSKYNSLKQEFSLYKIFDLKKVIEKWTSSRVTLDQLLIDQVLRNIVRALGGKGMRKDKFSSKEVMFTKYDVSSSETSPEMPFDSDSEVVPLTVKQKAETKLSPDSSTEKLLLTLMEEVKGLKEQIQTHSEISPPTSQSGSSRSAKGKSKIWFGTCRHCGFKNHLTEDCYIKDKCYTCGSIDHLTKEHPKQIMVKRTLAKVKAQPSQGSSRKVSMIPKPYIPCKYCGFNNYHSDECEFYPGCDLCGSITHETSVVYSKESGPKVVFGDNSSGDTKGYGSVNCNGITFTKVAYVNGLKHNLISISQLCDANLKVMLQRLREPYSIKTMKLFSLPQEKEMSIKMENLDEIKVKELRSDNGTEFKKHKLEEFYDEKGRQEMEETYQCLHSVKYDERPISQTSNRRLCFVSPKEHLEPSHANDFQVINDLDYNESADNLKPTEVQVWSREKHIELVNIIGEPLGGITTRSRVKDSEAASAHKCLYVNFLSQIEPKRLIEVLEEEGWIIAMQEELNQFERNKVWTLVLIPNGKTIIGTKWIYSNKMDEYGIVIKNKARLVSQGFRQDEGIDYDETFAPVARLEAIRIFLAYAPT</sequence>
<protein>
    <submittedName>
        <fullName evidence="4">Retrovirus-related pol polyprotein from transposon TNT 1-94</fullName>
    </submittedName>
</protein>